<accession>A0A9E2KPU3</accession>
<dbReference type="GO" id="GO:0006171">
    <property type="term" value="P:cAMP biosynthetic process"/>
    <property type="evidence" value="ECO:0007669"/>
    <property type="project" value="InterPro"/>
</dbReference>
<name>A0A9E2KPU3_9GAMM</name>
<dbReference type="PANTHER" id="PTHR38760">
    <property type="entry name" value="ADENYLATE CYCLASE"/>
    <property type="match status" value="1"/>
</dbReference>
<dbReference type="InterPro" id="IPR000274">
    <property type="entry name" value="Adenylate_cyclase_1"/>
</dbReference>
<dbReference type="GO" id="GO:0004016">
    <property type="term" value="F:adenylate cyclase activity"/>
    <property type="evidence" value="ECO:0007669"/>
    <property type="project" value="InterPro"/>
</dbReference>
<feature type="domain" description="Adenylate cyclase class-I N-terminal" evidence="1">
    <location>
        <begin position="14"/>
        <end position="201"/>
    </location>
</feature>
<dbReference type="Proteomes" id="UP000824150">
    <property type="component" value="Unassembled WGS sequence"/>
</dbReference>
<dbReference type="EMBL" id="JAHLFG010000054">
    <property type="protein sequence ID" value="MBU3826842.1"/>
    <property type="molecule type" value="Genomic_DNA"/>
</dbReference>
<protein>
    <submittedName>
        <fullName evidence="2">Class I adenylate cyclase</fullName>
    </submittedName>
</protein>
<evidence type="ECO:0000259" key="1">
    <source>
        <dbReference type="Pfam" id="PF12633"/>
    </source>
</evidence>
<gene>
    <name evidence="2" type="ORF">IAA31_05070</name>
</gene>
<reference evidence="2" key="1">
    <citation type="journal article" date="2021" name="PeerJ">
        <title>Extensive microbial diversity within the chicken gut microbiome revealed by metagenomics and culture.</title>
        <authorList>
            <person name="Gilroy R."/>
            <person name="Ravi A."/>
            <person name="Getino M."/>
            <person name="Pursley I."/>
            <person name="Horton D.L."/>
            <person name="Alikhan N.F."/>
            <person name="Baker D."/>
            <person name="Gharbi K."/>
            <person name="Hall N."/>
            <person name="Watson M."/>
            <person name="Adriaenssens E.M."/>
            <person name="Foster-Nyarko E."/>
            <person name="Jarju S."/>
            <person name="Secka A."/>
            <person name="Antonio M."/>
            <person name="Oren A."/>
            <person name="Chaudhuri R.R."/>
            <person name="La Ragione R."/>
            <person name="Hildebrand F."/>
            <person name="Pallen M.J."/>
        </authorList>
    </citation>
    <scope>NUCLEOTIDE SEQUENCE</scope>
    <source>
        <strain evidence="2">687</strain>
    </source>
</reference>
<reference evidence="2" key="2">
    <citation type="submission" date="2021-04" db="EMBL/GenBank/DDBJ databases">
        <authorList>
            <person name="Gilroy R."/>
        </authorList>
    </citation>
    <scope>NUCLEOTIDE SEQUENCE</scope>
    <source>
        <strain evidence="2">687</strain>
    </source>
</reference>
<dbReference type="PANTHER" id="PTHR38760:SF1">
    <property type="entry name" value="ADENYLATE CYCLASE"/>
    <property type="match status" value="1"/>
</dbReference>
<sequence length="832" mass="94068">MAVSATALYAARLRRYDTVNAQRVAYAFSLASPDARRFLALLPLLLHYNCKGIPGFRASGVPCGIDGFIPDKEQTKYLRRVCDGKLPPEPEEHSILALYGMGSTASIGQGSHSDFDIWVCVGRNLDGEHMAALNEKCNFICTFAQGLGVDLNLFVTPEDRFVSERMRGVTGDNCGSAQNLFLLDEFYRSAVRICGRHLCWYLISPQDELSDYQAALRAVKASGVLPPEELFDFGSVANSSPAEYFGSGLWLLYKGIEYPFKAALKILLMEVYADEYPQSFLLSLEMKRQLFSSDGNYDLHLDPYYLMYRKVHAYLVREGDLKRLELLRKCFYLKIFLGLKDLPSEEAVRFRRTLLDKLAVAWQWSAEVKEELENRAWWKIHYVRTFYADLFAALIKSYRALLSFSVRHGIEYAITSDDAGVLSRKLYAAYDKYDSKIILFPPDFTYSLHEASLSFIKTHQDSLCPQGWHLYTVSIHSLEILSTKSAYMATSLIEGITWACFNQLLTKRTQINVAGDVQDVSAEKIARLADDLGRVLSSPVRAQVPDQTFLRPREVKACAVVLNLEHDVTLEHSVNSLDINVGSTLCAGRQKRCLIGSVSLITVNSWGEITASDLPDGEAGVVELLATLLRVSKNSEGDDLKKVLSSIEVLCYAKFHADLIRYDLQAIIRQVFACAEEKAASLRSYTFEVGHNSYIARHVRDRGVYIMRHNMLGDENDSFGVHTRFGMRPEFSLQVPPQVDRYSNVGIMQYFFAPLADGWDIYIVNEDNEVQIYPHYVGSRAALVNAINRYYTKLSEESRQGGARFNLPQYFVLSPDLQVIHPFTIREQSQVD</sequence>
<dbReference type="Pfam" id="PF12633">
    <property type="entry name" value="Adenyl_cycl_N"/>
    <property type="match status" value="1"/>
</dbReference>
<dbReference type="InterPro" id="IPR024685">
    <property type="entry name" value="Adenylate_cyclase_1_N"/>
</dbReference>
<evidence type="ECO:0000313" key="3">
    <source>
        <dbReference type="Proteomes" id="UP000824150"/>
    </source>
</evidence>
<organism evidence="2 3">
    <name type="scientific">Candidatus Anaerobiospirillum merdipullorum</name>
    <dbReference type="NCBI Taxonomy" id="2838450"/>
    <lineage>
        <taxon>Bacteria</taxon>
        <taxon>Pseudomonadati</taxon>
        <taxon>Pseudomonadota</taxon>
        <taxon>Gammaproteobacteria</taxon>
        <taxon>Aeromonadales</taxon>
        <taxon>Succinivibrionaceae</taxon>
        <taxon>Anaerobiospirillum</taxon>
    </lineage>
</organism>
<proteinExistence type="predicted"/>
<evidence type="ECO:0000313" key="2">
    <source>
        <dbReference type="EMBL" id="MBU3826842.1"/>
    </source>
</evidence>
<dbReference type="AlphaFoldDB" id="A0A9E2KPU3"/>
<comment type="caution">
    <text evidence="2">The sequence shown here is derived from an EMBL/GenBank/DDBJ whole genome shotgun (WGS) entry which is preliminary data.</text>
</comment>
<dbReference type="Pfam" id="PF01295">
    <property type="entry name" value="Adenylate_cycl"/>
    <property type="match status" value="1"/>
</dbReference>
<dbReference type="PIRSF" id="PIRSF001444">
    <property type="entry name" value="Adenylate_cycl"/>
    <property type="match status" value="1"/>
</dbReference>